<reference evidence="2 3" key="1">
    <citation type="submission" date="2024-09" db="EMBL/GenBank/DDBJ databases">
        <authorList>
            <person name="Sun Q."/>
            <person name="Mori K."/>
        </authorList>
    </citation>
    <scope>NUCLEOTIDE SEQUENCE [LARGE SCALE GENOMIC DNA]</scope>
    <source>
        <strain evidence="2 3">JCM 3028</strain>
    </source>
</reference>
<evidence type="ECO:0000256" key="1">
    <source>
        <dbReference type="SAM" id="MobiDB-lite"/>
    </source>
</evidence>
<sequence length="144" mass="16353">MTHPYDPREELDDRDLDPPAEESEPLDLKVLAERADGLSALDLGRLSDDAITLREFLDFDVPEMLERLRVVEKELARWKAMPVEHRYVVVTDDLPDPEHPLTEEVSEAAALNEARSWKGGRAMSRTVHLGPWQDLTELATAPPF</sequence>
<keyword evidence="3" id="KW-1185">Reference proteome</keyword>
<feature type="compositionally biased region" description="Acidic residues" evidence="1">
    <location>
        <begin position="9"/>
        <end position="25"/>
    </location>
</feature>
<dbReference type="Proteomes" id="UP001589610">
    <property type="component" value="Unassembled WGS sequence"/>
</dbReference>
<protein>
    <submittedName>
        <fullName evidence="2">Uncharacterized protein</fullName>
    </submittedName>
</protein>
<dbReference type="RefSeq" id="WP_344747748.1">
    <property type="nucleotide sequence ID" value="NZ_BAAAWW010000136.1"/>
</dbReference>
<dbReference type="EMBL" id="JBHMBS010000031">
    <property type="protein sequence ID" value="MFB9681301.1"/>
    <property type="molecule type" value="Genomic_DNA"/>
</dbReference>
<organism evidence="2 3">
    <name type="scientific">Streptosporangium vulgare</name>
    <dbReference type="NCBI Taxonomy" id="46190"/>
    <lineage>
        <taxon>Bacteria</taxon>
        <taxon>Bacillati</taxon>
        <taxon>Actinomycetota</taxon>
        <taxon>Actinomycetes</taxon>
        <taxon>Streptosporangiales</taxon>
        <taxon>Streptosporangiaceae</taxon>
        <taxon>Streptosporangium</taxon>
    </lineage>
</organism>
<comment type="caution">
    <text evidence="2">The sequence shown here is derived from an EMBL/GenBank/DDBJ whole genome shotgun (WGS) entry which is preliminary data.</text>
</comment>
<gene>
    <name evidence="2" type="ORF">ACFFRH_37975</name>
</gene>
<proteinExistence type="predicted"/>
<feature type="region of interest" description="Disordered" evidence="1">
    <location>
        <begin position="1"/>
        <end position="27"/>
    </location>
</feature>
<name>A0ABV5TST0_9ACTN</name>
<evidence type="ECO:0000313" key="3">
    <source>
        <dbReference type="Proteomes" id="UP001589610"/>
    </source>
</evidence>
<accession>A0ABV5TST0</accession>
<evidence type="ECO:0000313" key="2">
    <source>
        <dbReference type="EMBL" id="MFB9681301.1"/>
    </source>
</evidence>